<protein>
    <submittedName>
        <fullName evidence="1">Dehydrogenase</fullName>
    </submittedName>
</protein>
<proteinExistence type="predicted"/>
<dbReference type="Proteomes" id="UP001596989">
    <property type="component" value="Unassembled WGS sequence"/>
</dbReference>
<reference evidence="2" key="1">
    <citation type="journal article" date="2019" name="Int. J. Syst. Evol. Microbiol.">
        <title>The Global Catalogue of Microorganisms (GCM) 10K type strain sequencing project: providing services to taxonomists for standard genome sequencing and annotation.</title>
        <authorList>
            <consortium name="The Broad Institute Genomics Platform"/>
            <consortium name="The Broad Institute Genome Sequencing Center for Infectious Disease"/>
            <person name="Wu L."/>
            <person name="Ma J."/>
        </authorList>
    </citation>
    <scope>NUCLEOTIDE SEQUENCE [LARGE SCALE GENOMIC DNA]</scope>
    <source>
        <strain evidence="2">CCUG 59129</strain>
    </source>
</reference>
<accession>A0ABW3HWH4</accession>
<gene>
    <name evidence="1" type="ORF">ACFQ2I_21070</name>
</gene>
<evidence type="ECO:0000313" key="2">
    <source>
        <dbReference type="Proteomes" id="UP001596989"/>
    </source>
</evidence>
<sequence>MNSNGQKHQQQLPTARKVRRACQNELYRTAKRLNHWVPRNKMEAAAELYFKKVLANMAWIVEQQNNRKKQADWWEEHVAPEIAELWDIEPARLCKAFRDAYGA</sequence>
<dbReference type="EMBL" id="JBHTJZ010000067">
    <property type="protein sequence ID" value="MFD0961838.1"/>
    <property type="molecule type" value="Genomic_DNA"/>
</dbReference>
<keyword evidence="2" id="KW-1185">Reference proteome</keyword>
<dbReference type="RefSeq" id="WP_377567791.1">
    <property type="nucleotide sequence ID" value="NZ_JBHTJZ010000067.1"/>
</dbReference>
<organism evidence="1 2">
    <name type="scientific">Paenibacillus chungangensis</name>
    <dbReference type="NCBI Taxonomy" id="696535"/>
    <lineage>
        <taxon>Bacteria</taxon>
        <taxon>Bacillati</taxon>
        <taxon>Bacillota</taxon>
        <taxon>Bacilli</taxon>
        <taxon>Bacillales</taxon>
        <taxon>Paenibacillaceae</taxon>
        <taxon>Paenibacillus</taxon>
    </lineage>
</organism>
<evidence type="ECO:0000313" key="1">
    <source>
        <dbReference type="EMBL" id="MFD0961838.1"/>
    </source>
</evidence>
<comment type="caution">
    <text evidence="1">The sequence shown here is derived from an EMBL/GenBank/DDBJ whole genome shotgun (WGS) entry which is preliminary data.</text>
</comment>
<name>A0ABW3HWH4_9BACL</name>